<gene>
    <name evidence="3" type="ORF">SAMN04488693_102105</name>
</gene>
<dbReference type="InterPro" id="IPR020568">
    <property type="entry name" value="Ribosomal_Su5_D2-typ_SF"/>
</dbReference>
<evidence type="ECO:0000256" key="1">
    <source>
        <dbReference type="ARBA" id="ARBA00007665"/>
    </source>
</evidence>
<evidence type="ECO:0000313" key="4">
    <source>
        <dbReference type="Proteomes" id="UP000199258"/>
    </source>
</evidence>
<dbReference type="PANTHER" id="PTHR16301:SF20">
    <property type="entry name" value="IMPACT FAMILY MEMBER YIGZ"/>
    <property type="match status" value="1"/>
</dbReference>
<dbReference type="STRING" id="335973.SAMN04488693_102105"/>
<accession>A0A1G8EGB0</accession>
<dbReference type="GO" id="GO:0005737">
    <property type="term" value="C:cytoplasm"/>
    <property type="evidence" value="ECO:0007669"/>
    <property type="project" value="TreeGrafter"/>
</dbReference>
<feature type="domain" description="Impact N-terminal" evidence="2">
    <location>
        <begin position="3"/>
        <end position="106"/>
    </location>
</feature>
<dbReference type="InterPro" id="IPR001498">
    <property type="entry name" value="Impact_N"/>
</dbReference>
<evidence type="ECO:0000313" key="3">
    <source>
        <dbReference type="EMBL" id="SDH68876.1"/>
    </source>
</evidence>
<evidence type="ECO:0000259" key="2">
    <source>
        <dbReference type="Pfam" id="PF01205"/>
    </source>
</evidence>
<keyword evidence="4" id="KW-1185">Reference proteome</keyword>
<dbReference type="GO" id="GO:0006446">
    <property type="term" value="P:regulation of translational initiation"/>
    <property type="evidence" value="ECO:0007669"/>
    <property type="project" value="TreeGrafter"/>
</dbReference>
<dbReference type="InterPro" id="IPR023582">
    <property type="entry name" value="Impact"/>
</dbReference>
<proteinExistence type="inferred from homology"/>
<reference evidence="3 4" key="1">
    <citation type="submission" date="2016-10" db="EMBL/GenBank/DDBJ databases">
        <authorList>
            <person name="de Groot N.N."/>
        </authorList>
    </citation>
    <scope>NUCLEOTIDE SEQUENCE [LARGE SCALE GENOMIC DNA]</scope>
    <source>
        <strain evidence="3 4">NP_1H</strain>
    </source>
</reference>
<protein>
    <submittedName>
        <fullName evidence="3">Uncharacterized protein, YigZ family</fullName>
    </submittedName>
</protein>
<organism evidence="3 4">
    <name type="scientific">Arthrobacter subterraneus</name>
    <dbReference type="NCBI Taxonomy" id="335973"/>
    <lineage>
        <taxon>Bacteria</taxon>
        <taxon>Bacillati</taxon>
        <taxon>Actinomycetota</taxon>
        <taxon>Actinomycetes</taxon>
        <taxon>Micrococcales</taxon>
        <taxon>Micrococcaceae</taxon>
        <taxon>Arthrobacter</taxon>
    </lineage>
</organism>
<comment type="similarity">
    <text evidence="1">Belongs to the IMPACT family.</text>
</comment>
<dbReference type="Pfam" id="PF01205">
    <property type="entry name" value="Impact_N"/>
    <property type="match status" value="1"/>
</dbReference>
<dbReference type="AlphaFoldDB" id="A0A1G8EGB0"/>
<dbReference type="SUPFAM" id="SSF54211">
    <property type="entry name" value="Ribosomal protein S5 domain 2-like"/>
    <property type="match status" value="1"/>
</dbReference>
<sequence length="194" mass="21037">MLQRVETEDEVRDLLGKLRREFSDARHHCSAFVLGPRREIQRANDDGEPSGTAGQPMLEALTRRESSPGRADLSDIAAIVVRYFGGTLLGAGGLVRAYSDSVSQALDSAPVIIRERRRVLEILAPPATAGRLENELRALGTPVLAVKYETEHVRLTVAVDDQPAVVEAFSGRIAGLTSGTLTALPIGREWVDRA</sequence>
<dbReference type="EMBL" id="FNDT01000002">
    <property type="protein sequence ID" value="SDH68876.1"/>
    <property type="molecule type" value="Genomic_DNA"/>
</dbReference>
<dbReference type="Proteomes" id="UP000199258">
    <property type="component" value="Unassembled WGS sequence"/>
</dbReference>
<name>A0A1G8EGB0_9MICC</name>
<dbReference type="InterPro" id="IPR036956">
    <property type="entry name" value="Impact_N_sf"/>
</dbReference>
<dbReference type="Gene3D" id="3.30.230.30">
    <property type="entry name" value="Impact, N-terminal domain"/>
    <property type="match status" value="1"/>
</dbReference>
<dbReference type="PANTHER" id="PTHR16301">
    <property type="entry name" value="IMPACT-RELATED"/>
    <property type="match status" value="1"/>
</dbReference>